<sequence>MKIGLAICALLLTIHMYAQKISGTVKNENKEVISYCSISFGNENISTITDINGNYSLEIPQNTDKSDEIIFESNGYETKKLSVNEITENSNIILNKRVYAIQEINITGRKTKREIIGAEKRPMLTFSKMFDKNIPTVEQGQIFDIYNWTKLNAYNFYIIPSSKFKEITLKLNIYTVKDGLPEQTLLTENVIYKTSTTGWQNIDLQNYKLIYTGSSKLAITLQLVDYVQEDNIDFVFGISAKKTLSNDLLYRYQSQGKWETSKGSFISNIDINYNKDKPGKVSTMKNQDEAVSKSIE</sequence>
<comment type="caution">
    <text evidence="2">The sequence shown here is derived from an EMBL/GenBank/DDBJ whole genome shotgun (WGS) entry which is preliminary data.</text>
</comment>
<dbReference type="SUPFAM" id="SSF49464">
    <property type="entry name" value="Carboxypeptidase regulatory domain-like"/>
    <property type="match status" value="1"/>
</dbReference>
<evidence type="ECO:0000256" key="1">
    <source>
        <dbReference type="SAM" id="SignalP"/>
    </source>
</evidence>
<keyword evidence="1" id="KW-0732">Signal</keyword>
<dbReference type="Proteomes" id="UP001184861">
    <property type="component" value="Unassembled WGS sequence"/>
</dbReference>
<organism evidence="2 3">
    <name type="scientific">Chryseobacterium rhizosphaerae</name>
    <dbReference type="NCBI Taxonomy" id="395937"/>
    <lineage>
        <taxon>Bacteria</taxon>
        <taxon>Pseudomonadati</taxon>
        <taxon>Bacteroidota</taxon>
        <taxon>Flavobacteriia</taxon>
        <taxon>Flavobacteriales</taxon>
        <taxon>Weeksellaceae</taxon>
        <taxon>Chryseobacterium group</taxon>
        <taxon>Chryseobacterium</taxon>
    </lineage>
</organism>
<evidence type="ECO:0000313" key="2">
    <source>
        <dbReference type="EMBL" id="MDR6527634.1"/>
    </source>
</evidence>
<accession>A0AAE3Y9U1</accession>
<dbReference type="Pfam" id="PF13715">
    <property type="entry name" value="CarbopepD_reg_2"/>
    <property type="match status" value="1"/>
</dbReference>
<feature type="chain" id="PRO_5041981753" description="Carboxypeptidase-like regulatory domain-containing protein" evidence="1">
    <location>
        <begin position="21"/>
        <end position="296"/>
    </location>
</feature>
<gene>
    <name evidence="2" type="ORF">J2787_003026</name>
</gene>
<reference evidence="2" key="1">
    <citation type="submission" date="2023-07" db="EMBL/GenBank/DDBJ databases">
        <title>Sorghum-associated microbial communities from plants grown in Nebraska, USA.</title>
        <authorList>
            <person name="Schachtman D."/>
        </authorList>
    </citation>
    <scope>NUCLEOTIDE SEQUENCE</scope>
    <source>
        <strain evidence="2">DS2360</strain>
    </source>
</reference>
<name>A0AAE3Y9U1_9FLAO</name>
<proteinExistence type="predicted"/>
<evidence type="ECO:0000313" key="3">
    <source>
        <dbReference type="Proteomes" id="UP001184861"/>
    </source>
</evidence>
<evidence type="ECO:0008006" key="4">
    <source>
        <dbReference type="Google" id="ProtNLM"/>
    </source>
</evidence>
<dbReference type="InterPro" id="IPR008969">
    <property type="entry name" value="CarboxyPept-like_regulatory"/>
</dbReference>
<protein>
    <recommendedName>
        <fullName evidence="4">Carboxypeptidase-like regulatory domain-containing protein</fullName>
    </recommendedName>
</protein>
<feature type="signal peptide" evidence="1">
    <location>
        <begin position="1"/>
        <end position="20"/>
    </location>
</feature>
<dbReference type="AlphaFoldDB" id="A0AAE3Y9U1"/>
<dbReference type="Gene3D" id="2.60.40.1120">
    <property type="entry name" value="Carboxypeptidase-like, regulatory domain"/>
    <property type="match status" value="1"/>
</dbReference>
<dbReference type="RefSeq" id="WP_309947014.1">
    <property type="nucleotide sequence ID" value="NZ_JAVDQY010000003.1"/>
</dbReference>
<dbReference type="EMBL" id="JAVDQY010000003">
    <property type="protein sequence ID" value="MDR6527634.1"/>
    <property type="molecule type" value="Genomic_DNA"/>
</dbReference>